<evidence type="ECO:0000313" key="6">
    <source>
        <dbReference type="Proteomes" id="UP000271031"/>
    </source>
</evidence>
<evidence type="ECO:0000259" key="4">
    <source>
        <dbReference type="PROSITE" id="PS51194"/>
    </source>
</evidence>
<dbReference type="Pfam" id="PF00271">
    <property type="entry name" value="Helicase_C"/>
    <property type="match status" value="1"/>
</dbReference>
<dbReference type="Pfam" id="PF00270">
    <property type="entry name" value="DEAD"/>
    <property type="match status" value="1"/>
</dbReference>
<dbReference type="GO" id="GO:0016887">
    <property type="term" value="F:ATP hydrolysis activity"/>
    <property type="evidence" value="ECO:0007669"/>
    <property type="project" value="TreeGrafter"/>
</dbReference>
<protein>
    <submittedName>
        <fullName evidence="5">DEAD/DEAH box helicase</fullName>
    </submittedName>
</protein>
<dbReference type="PROSITE" id="PS51194">
    <property type="entry name" value="HELICASE_CTER"/>
    <property type="match status" value="1"/>
</dbReference>
<dbReference type="NCBIfam" id="NF041067">
    <property type="entry name" value="DpdJ"/>
    <property type="match status" value="1"/>
</dbReference>
<gene>
    <name evidence="5" type="ORF">EDM56_02130</name>
</gene>
<comment type="caution">
    <text evidence="5">The sequence shown here is derived from an EMBL/GenBank/DDBJ whole genome shotgun (WGS) entry which is preliminary data.</text>
</comment>
<dbReference type="RefSeq" id="WP_122916220.1">
    <property type="nucleotide sequence ID" value="NZ_RHHQ01000003.1"/>
</dbReference>
<feature type="domain" description="Helicase C-terminal" evidence="4">
    <location>
        <begin position="480"/>
        <end position="664"/>
    </location>
</feature>
<dbReference type="SUPFAM" id="SSF52540">
    <property type="entry name" value="P-loop containing nucleoside triphosphate hydrolases"/>
    <property type="match status" value="1"/>
</dbReference>
<keyword evidence="5" id="KW-0378">Hydrolase</keyword>
<evidence type="ECO:0000259" key="3">
    <source>
        <dbReference type="PROSITE" id="PS51192"/>
    </source>
</evidence>
<keyword evidence="6" id="KW-1185">Reference proteome</keyword>
<evidence type="ECO:0000256" key="2">
    <source>
        <dbReference type="ARBA" id="ARBA00022840"/>
    </source>
</evidence>
<dbReference type="GO" id="GO:0003677">
    <property type="term" value="F:DNA binding"/>
    <property type="evidence" value="ECO:0007669"/>
    <property type="project" value="TreeGrafter"/>
</dbReference>
<evidence type="ECO:0000313" key="5">
    <source>
        <dbReference type="EMBL" id="RNB92515.1"/>
    </source>
</evidence>
<dbReference type="EMBL" id="RHHQ01000003">
    <property type="protein sequence ID" value="RNB92515.1"/>
    <property type="molecule type" value="Genomic_DNA"/>
</dbReference>
<keyword evidence="2" id="KW-0067">ATP-binding</keyword>
<accession>A0A3M8DYA3</accession>
<organism evidence="5 6">
    <name type="scientific">Brevibacillus fluminis</name>
    <dbReference type="NCBI Taxonomy" id="511487"/>
    <lineage>
        <taxon>Bacteria</taxon>
        <taxon>Bacillati</taxon>
        <taxon>Bacillota</taxon>
        <taxon>Bacilli</taxon>
        <taxon>Bacillales</taxon>
        <taxon>Paenibacillaceae</taxon>
        <taxon>Brevibacillus</taxon>
    </lineage>
</organism>
<proteinExistence type="predicted"/>
<dbReference type="InterPro" id="IPR027417">
    <property type="entry name" value="P-loop_NTPase"/>
</dbReference>
<sequence length="1511" mass="173785">MIDWRQLFLNELEEIEAKYLSWGYVEGSFTNEELDQLATDFVERHNIVDMSAEELKNGLMEQWMIAALPVKGEEVWRTRMAETVRLMARLRQWFPSKNWQASPTLVSDFRFHQRTRIYPQRFIDGQSLFQEAESILETFELDSLRIFIEGKGEAFRLSEFQRDATLRMFQELQDEKSRGFIVTAGTGTGKTLAFYLPALTWVASRIDSNRWIKVVALYPRNELLKDQFMDTLYEVRALNSASNLERSISIGALFGDIPSNKDKAKESWKKGSHGYVCPFLKCLDCKSELVWPSTDLEKGIERLVCTKRGCGTSIEGDVMPLTRTSMRKNPPDIMFATTEMMNRYMSDHNYGSLIGLRTQNPPRIVLIDEAHTYTGTHGAQVALLLRRWRHALGDTPLQFTGLSATLRDAGDFFSQLTGLSRSEVTEIDAASGRMEPKGKEYQLILRGDPASGTSLLSTTIQAAMLLRRMLDVSHTTGNEKVNTYGSKLFLFTDDLDVTNRMFHTLLDAEGRNNKTLAKLLDREPLAALRSHYTSDAPKRMLHGQSWLFPENIGHNLSQPLHIGRTSSQDAGVDTKADVIVSSPSLEVGFNDKAVGAVIQHKAPRDLAAFLQRKGRAGRDPQMRPWMVTVLSDYGRDRFMYQSYDTLFQPVLERQALPIMNRYVLRIQAVFAFMDWASYELKEQRFNAGSLWYMFAQPNDENLGQREEVVKLIKRVLEESTFRSRMETYLKMALKCSLENLHALMWDPPRSLMLEVLPTLMRRLQMNWDSNDGNAKEMHTKNHPLPEFVPSTLFSELSLPEVMIVLPSTQEAKRPEEPMDILQALNTFAPGRVSRRFGVAHGAESHWISPVSLQKTEKFQELPISDFCEPGDYRQLGMFEFYDQETLIQLPVIRPFKIRPKQSERMVDTKSNARLLWKSQLFPSSEGLIEGKAYGREMDIPKGTRWSSVIAGIRFFTHDTYSAVTIRRFAVGSEASIRMTNQSEPTEMSIRFTIEQKRPAGIGFTQQVDGIRFLLHNIPENVVSSSDSNRAKVRSFRSLYFQHLVMNDEVLTEFGNAFVLERMAEIYLSALLHTALVNHCTLEESCEEIHARRSFPDVMNQVMNVVFQVLAREEETEFEEEEQYQRTHLKLMSLFDMPVVAERLKLLAVTLWEDNDEYWQNWARQRWVTTLGEALLQACIEMAGSHRNGDLLLDIGGGSRKQQDGLWRDASDEIWITETIEGGSGIIEEIAYGYQQDPRRFFRLIESALAPSDSEIVHSELSRILEEIQNNSVLRDKVKCFRDANGYQETNESIEQLKRQMQDLGILATMPVMNGLFNRLLRPGSNPETDQFLLELLRAWNCEENRLGIEMDARVFAYVYSANESISSDFSRALQHIDVRALEDVNWRFNVIYGMIWPRGSQIRRRVLESYNPFANRLPTDRELVLDVMQLHYRVSYTESQWKERMIDMLITHGMVQLLVPLEQKLEMSDIIVGLTDAPLDLGFLHVYPRVEGIARESGYYVVNFEIREALQ</sequence>
<dbReference type="InterPro" id="IPR011545">
    <property type="entry name" value="DEAD/DEAH_box_helicase_dom"/>
</dbReference>
<dbReference type="PANTHER" id="PTHR47962">
    <property type="entry name" value="ATP-DEPENDENT HELICASE LHR-RELATED-RELATED"/>
    <property type="match status" value="1"/>
</dbReference>
<dbReference type="Gene3D" id="3.40.50.300">
    <property type="entry name" value="P-loop containing nucleotide triphosphate hydrolases"/>
    <property type="match status" value="2"/>
</dbReference>
<dbReference type="OrthoDB" id="9774462at2"/>
<dbReference type="InterPro" id="IPR052511">
    <property type="entry name" value="ATP-dep_Helicase"/>
</dbReference>
<keyword evidence="5" id="KW-0347">Helicase</keyword>
<evidence type="ECO:0000256" key="1">
    <source>
        <dbReference type="ARBA" id="ARBA00022741"/>
    </source>
</evidence>
<dbReference type="SMART" id="SM00487">
    <property type="entry name" value="DEXDc"/>
    <property type="match status" value="1"/>
</dbReference>
<dbReference type="GO" id="GO:0005524">
    <property type="term" value="F:ATP binding"/>
    <property type="evidence" value="ECO:0007669"/>
    <property type="project" value="UniProtKB-KW"/>
</dbReference>
<name>A0A3M8DYA3_9BACL</name>
<feature type="domain" description="Helicase ATP-binding" evidence="3">
    <location>
        <begin position="171"/>
        <end position="424"/>
    </location>
</feature>
<dbReference type="GO" id="GO:0004386">
    <property type="term" value="F:helicase activity"/>
    <property type="evidence" value="ECO:0007669"/>
    <property type="project" value="UniProtKB-KW"/>
</dbReference>
<dbReference type="PROSITE" id="PS51192">
    <property type="entry name" value="HELICASE_ATP_BIND_1"/>
    <property type="match status" value="1"/>
</dbReference>
<keyword evidence="1" id="KW-0547">Nucleotide-binding</keyword>
<dbReference type="InterPro" id="IPR001650">
    <property type="entry name" value="Helicase_C-like"/>
</dbReference>
<dbReference type="PANTHER" id="PTHR47962:SF5">
    <property type="entry name" value="ATP-DEPENDENT HELICASE LHR-RELATED"/>
    <property type="match status" value="1"/>
</dbReference>
<dbReference type="Proteomes" id="UP000271031">
    <property type="component" value="Unassembled WGS sequence"/>
</dbReference>
<reference evidence="5 6" key="1">
    <citation type="submission" date="2018-10" db="EMBL/GenBank/DDBJ databases">
        <title>Phylogenomics of Brevibacillus.</title>
        <authorList>
            <person name="Dunlap C."/>
        </authorList>
    </citation>
    <scope>NUCLEOTIDE SEQUENCE [LARGE SCALE GENOMIC DNA]</scope>
    <source>
        <strain evidence="5 6">JCM 15716</strain>
    </source>
</reference>
<dbReference type="InterPro" id="IPR014001">
    <property type="entry name" value="Helicase_ATP-bd"/>
</dbReference>